<dbReference type="EMBL" id="BQNB010016313">
    <property type="protein sequence ID" value="GJT50356.1"/>
    <property type="molecule type" value="Genomic_DNA"/>
</dbReference>
<evidence type="ECO:0000313" key="1">
    <source>
        <dbReference type="EMBL" id="GJT50356.1"/>
    </source>
</evidence>
<reference evidence="1" key="2">
    <citation type="submission" date="2022-01" db="EMBL/GenBank/DDBJ databases">
        <authorList>
            <person name="Yamashiro T."/>
            <person name="Shiraishi A."/>
            <person name="Satake H."/>
            <person name="Nakayama K."/>
        </authorList>
    </citation>
    <scope>NUCLEOTIDE SEQUENCE</scope>
</reference>
<dbReference type="Proteomes" id="UP001151760">
    <property type="component" value="Unassembled WGS sequence"/>
</dbReference>
<organism evidence="1 2">
    <name type="scientific">Tanacetum coccineum</name>
    <dbReference type="NCBI Taxonomy" id="301880"/>
    <lineage>
        <taxon>Eukaryota</taxon>
        <taxon>Viridiplantae</taxon>
        <taxon>Streptophyta</taxon>
        <taxon>Embryophyta</taxon>
        <taxon>Tracheophyta</taxon>
        <taxon>Spermatophyta</taxon>
        <taxon>Magnoliopsida</taxon>
        <taxon>eudicotyledons</taxon>
        <taxon>Gunneridae</taxon>
        <taxon>Pentapetalae</taxon>
        <taxon>asterids</taxon>
        <taxon>campanulids</taxon>
        <taxon>Asterales</taxon>
        <taxon>Asteraceae</taxon>
        <taxon>Asteroideae</taxon>
        <taxon>Anthemideae</taxon>
        <taxon>Anthemidinae</taxon>
        <taxon>Tanacetum</taxon>
    </lineage>
</organism>
<name>A0ABQ5EHF1_9ASTR</name>
<reference evidence="1" key="1">
    <citation type="journal article" date="2022" name="Int. J. Mol. Sci.">
        <title>Draft Genome of Tanacetum Coccineum: Genomic Comparison of Closely Related Tanacetum-Family Plants.</title>
        <authorList>
            <person name="Yamashiro T."/>
            <person name="Shiraishi A."/>
            <person name="Nakayama K."/>
            <person name="Satake H."/>
        </authorList>
    </citation>
    <scope>NUCLEOTIDE SEQUENCE</scope>
</reference>
<gene>
    <name evidence="1" type="ORF">Tco_0976513</name>
</gene>
<proteinExistence type="predicted"/>
<keyword evidence="2" id="KW-1185">Reference proteome</keyword>
<accession>A0ABQ5EHF1</accession>
<evidence type="ECO:0000313" key="2">
    <source>
        <dbReference type="Proteomes" id="UP001151760"/>
    </source>
</evidence>
<comment type="caution">
    <text evidence="1">The sequence shown here is derived from an EMBL/GenBank/DDBJ whole genome shotgun (WGS) entry which is preliminary data.</text>
</comment>
<protein>
    <submittedName>
        <fullName evidence="1">Uncharacterized protein</fullName>
    </submittedName>
</protein>
<sequence>MSVISFIDRLDHDAGPFPALFVTVSFWKILHPQVVGNIMKHGSDIFELPITELVQLVQAHQPVSLDLVLIDYALRIIVSSVWGKFCDAGFERLLPSDIQLLLVAFDSQLKVFHPLENQNASGEHLQCYVQII</sequence>